<dbReference type="PANTHER" id="PTHR43328:SF1">
    <property type="entry name" value="N-ACETYLTRANSFERASE DOMAIN-CONTAINING PROTEIN"/>
    <property type="match status" value="1"/>
</dbReference>
<gene>
    <name evidence="2" type="ORF">SAMN04487942_3264</name>
</gene>
<dbReference type="InterPro" id="IPR000182">
    <property type="entry name" value="GNAT_dom"/>
</dbReference>
<organism evidence="2 3">
    <name type="scientific">Flavobacterium sinopsychrotolerans</name>
    <dbReference type="NCBI Taxonomy" id="604089"/>
    <lineage>
        <taxon>Bacteria</taxon>
        <taxon>Pseudomonadati</taxon>
        <taxon>Bacteroidota</taxon>
        <taxon>Flavobacteriia</taxon>
        <taxon>Flavobacteriales</taxon>
        <taxon>Flavobacteriaceae</taxon>
        <taxon>Flavobacterium</taxon>
    </lineage>
</organism>
<dbReference type="Proteomes" id="UP000198657">
    <property type="component" value="Unassembled WGS sequence"/>
</dbReference>
<protein>
    <submittedName>
        <fullName evidence="2">Acetyltransferase (GNAT) domain-containing protein</fullName>
    </submittedName>
</protein>
<dbReference type="PROSITE" id="PS51186">
    <property type="entry name" value="GNAT"/>
    <property type="match status" value="1"/>
</dbReference>
<keyword evidence="3" id="KW-1185">Reference proteome</keyword>
<dbReference type="InterPro" id="IPR016181">
    <property type="entry name" value="Acyl_CoA_acyltransferase"/>
</dbReference>
<dbReference type="CDD" id="cd04301">
    <property type="entry name" value="NAT_SF"/>
    <property type="match status" value="1"/>
</dbReference>
<dbReference type="STRING" id="604089.SAMN04487942_3264"/>
<dbReference type="EMBL" id="FODN01000009">
    <property type="protein sequence ID" value="SEO62797.1"/>
    <property type="molecule type" value="Genomic_DNA"/>
</dbReference>
<feature type="domain" description="N-acetyltransferase" evidence="1">
    <location>
        <begin position="5"/>
        <end position="149"/>
    </location>
</feature>
<dbReference type="GO" id="GO:0016747">
    <property type="term" value="F:acyltransferase activity, transferring groups other than amino-acyl groups"/>
    <property type="evidence" value="ECO:0007669"/>
    <property type="project" value="InterPro"/>
</dbReference>
<keyword evidence="2" id="KW-0808">Transferase</keyword>
<dbReference type="RefSeq" id="WP_091173802.1">
    <property type="nucleotide sequence ID" value="NZ_CBCSFM010000008.1"/>
</dbReference>
<dbReference type="SUPFAM" id="SSF55729">
    <property type="entry name" value="Acyl-CoA N-acyltransferases (Nat)"/>
    <property type="match status" value="1"/>
</dbReference>
<reference evidence="3" key="1">
    <citation type="submission" date="2016-10" db="EMBL/GenBank/DDBJ databases">
        <authorList>
            <person name="Varghese N."/>
            <person name="Submissions S."/>
        </authorList>
    </citation>
    <scope>NUCLEOTIDE SEQUENCE [LARGE SCALE GENOMIC DNA]</scope>
    <source>
        <strain evidence="3">CGMCC 1.8704</strain>
    </source>
</reference>
<name>A0A1H8R924_9FLAO</name>
<dbReference type="AlphaFoldDB" id="A0A1H8R924"/>
<accession>A0A1H8R924</accession>
<evidence type="ECO:0000313" key="3">
    <source>
        <dbReference type="Proteomes" id="UP000198657"/>
    </source>
</evidence>
<dbReference type="Gene3D" id="3.40.630.30">
    <property type="match status" value="1"/>
</dbReference>
<evidence type="ECO:0000259" key="1">
    <source>
        <dbReference type="PROSITE" id="PS51186"/>
    </source>
</evidence>
<dbReference type="PANTHER" id="PTHR43328">
    <property type="entry name" value="ACETYLTRANSFERASE-RELATED"/>
    <property type="match status" value="1"/>
</dbReference>
<evidence type="ECO:0000313" key="2">
    <source>
        <dbReference type="EMBL" id="SEO62797.1"/>
    </source>
</evidence>
<dbReference type="OrthoDB" id="6290225at2"/>
<sequence>MIDKFKIRYASVEDSKILFDWANDADVRENAFNTEKIKWENHQEWFRSKMECSKTIVFILEMDSIPVGQVRFDYDTVNKYWLLDYSIDKKQRGLGLGSLLINYSIKKVKGDIRAFVKTENISSCKVFEKNNFFIKTNIEGIIEYRFESK</sequence>
<proteinExistence type="predicted"/>
<dbReference type="Pfam" id="PF00583">
    <property type="entry name" value="Acetyltransf_1"/>
    <property type="match status" value="1"/>
</dbReference>